<dbReference type="AlphaFoldDB" id="A0A2J6TN60"/>
<protein>
    <recommendedName>
        <fullName evidence="5">Mid2 domain-containing protein</fullName>
    </recommendedName>
</protein>
<dbReference type="GeneID" id="36594536"/>
<dbReference type="InParanoid" id="A0A2J6TN60"/>
<sequence length="263" mass="27596">MAKAASCYFPDGTFAEFDSPCFPDQASSICCGQGHTCMSNNLCRWPDSQMPYPLAYIRGSCTDSSWNSADCGNVCKTVFPSQWDPIVACPDAQFCCELDSYSPSSCCNLTNTTAHPLYALAAASTVTVIGRSSPTRSPSISVSLTTVISTPEPTNPNNNNGNGGGSGKTGTKIGIGAGVGGGALLILAGIALLFFFRRRRGAGEGHPELDRAEVHEPDMRTGKAELSGLAEHSNTPEEAGYKKGGDTIVYSEMGAGQRLSEMP</sequence>
<evidence type="ECO:0008006" key="5">
    <source>
        <dbReference type="Google" id="ProtNLM"/>
    </source>
</evidence>
<name>A0A2J6TN60_9HELO</name>
<evidence type="ECO:0000256" key="1">
    <source>
        <dbReference type="SAM" id="MobiDB-lite"/>
    </source>
</evidence>
<feature type="compositionally biased region" description="Basic and acidic residues" evidence="1">
    <location>
        <begin position="204"/>
        <end position="223"/>
    </location>
</feature>
<gene>
    <name evidence="3" type="ORF">K444DRAFT_660434</name>
</gene>
<dbReference type="OrthoDB" id="3544486at2759"/>
<organism evidence="3 4">
    <name type="scientific">Hyaloscypha bicolor E</name>
    <dbReference type="NCBI Taxonomy" id="1095630"/>
    <lineage>
        <taxon>Eukaryota</taxon>
        <taxon>Fungi</taxon>
        <taxon>Dikarya</taxon>
        <taxon>Ascomycota</taxon>
        <taxon>Pezizomycotina</taxon>
        <taxon>Leotiomycetes</taxon>
        <taxon>Helotiales</taxon>
        <taxon>Hyaloscyphaceae</taxon>
        <taxon>Hyaloscypha</taxon>
        <taxon>Hyaloscypha bicolor</taxon>
    </lineage>
</organism>
<keyword evidence="4" id="KW-1185">Reference proteome</keyword>
<evidence type="ECO:0000313" key="3">
    <source>
        <dbReference type="EMBL" id="PMD64471.1"/>
    </source>
</evidence>
<feature type="transmembrane region" description="Helical" evidence="2">
    <location>
        <begin position="173"/>
        <end position="196"/>
    </location>
</feature>
<dbReference type="Proteomes" id="UP000235371">
    <property type="component" value="Unassembled WGS sequence"/>
</dbReference>
<dbReference type="RefSeq" id="XP_024741375.1">
    <property type="nucleotide sequence ID" value="XM_024886459.1"/>
</dbReference>
<evidence type="ECO:0000256" key="2">
    <source>
        <dbReference type="SAM" id="Phobius"/>
    </source>
</evidence>
<feature type="region of interest" description="Disordered" evidence="1">
    <location>
        <begin position="204"/>
        <end position="247"/>
    </location>
</feature>
<reference evidence="3 4" key="1">
    <citation type="submission" date="2016-04" db="EMBL/GenBank/DDBJ databases">
        <title>A degradative enzymes factory behind the ericoid mycorrhizal symbiosis.</title>
        <authorList>
            <consortium name="DOE Joint Genome Institute"/>
            <person name="Martino E."/>
            <person name="Morin E."/>
            <person name="Grelet G."/>
            <person name="Kuo A."/>
            <person name="Kohler A."/>
            <person name="Daghino S."/>
            <person name="Barry K."/>
            <person name="Choi C."/>
            <person name="Cichocki N."/>
            <person name="Clum A."/>
            <person name="Copeland A."/>
            <person name="Hainaut M."/>
            <person name="Haridas S."/>
            <person name="Labutti K."/>
            <person name="Lindquist E."/>
            <person name="Lipzen A."/>
            <person name="Khouja H.-R."/>
            <person name="Murat C."/>
            <person name="Ohm R."/>
            <person name="Olson A."/>
            <person name="Spatafora J."/>
            <person name="Veneault-Fourrey C."/>
            <person name="Henrissat B."/>
            <person name="Grigoriev I."/>
            <person name="Martin F."/>
            <person name="Perotto S."/>
        </authorList>
    </citation>
    <scope>NUCLEOTIDE SEQUENCE [LARGE SCALE GENOMIC DNA]</scope>
    <source>
        <strain evidence="3 4">E</strain>
    </source>
</reference>
<keyword evidence="2" id="KW-1133">Transmembrane helix</keyword>
<evidence type="ECO:0000313" key="4">
    <source>
        <dbReference type="Proteomes" id="UP000235371"/>
    </source>
</evidence>
<keyword evidence="2" id="KW-0812">Transmembrane</keyword>
<dbReference type="STRING" id="1095630.A0A2J6TN60"/>
<keyword evidence="2" id="KW-0472">Membrane</keyword>
<proteinExistence type="predicted"/>
<feature type="region of interest" description="Disordered" evidence="1">
    <location>
        <begin position="147"/>
        <end position="166"/>
    </location>
</feature>
<dbReference type="EMBL" id="KZ613754">
    <property type="protein sequence ID" value="PMD64471.1"/>
    <property type="molecule type" value="Genomic_DNA"/>
</dbReference>
<accession>A0A2J6TN60</accession>